<gene>
    <name evidence="6" type="ORF">EL26_20635</name>
</gene>
<dbReference type="GO" id="GO:0071555">
    <property type="term" value="P:cell wall organization"/>
    <property type="evidence" value="ECO:0007669"/>
    <property type="project" value="UniProtKB-KW"/>
</dbReference>
<feature type="domain" description="N-acetylmuramoyl-L-alanine amidase" evidence="5">
    <location>
        <begin position="14"/>
        <end position="144"/>
    </location>
</feature>
<dbReference type="OrthoDB" id="9794294at2"/>
<dbReference type="PANTHER" id="PTHR30417">
    <property type="entry name" value="N-ACETYLMURAMOYL-L-ALANINE AMIDASE AMID"/>
    <property type="match status" value="1"/>
</dbReference>
<dbReference type="GO" id="GO:0009253">
    <property type="term" value="P:peptidoglycan catabolic process"/>
    <property type="evidence" value="ECO:0007669"/>
    <property type="project" value="InterPro"/>
</dbReference>
<dbReference type="InterPro" id="IPR051206">
    <property type="entry name" value="NAMLAA_amidase_2"/>
</dbReference>
<dbReference type="Pfam" id="PF01510">
    <property type="entry name" value="Amidase_2"/>
    <property type="match status" value="1"/>
</dbReference>
<dbReference type="AlphaFoldDB" id="A0A074M645"/>
<dbReference type="SMART" id="SM00644">
    <property type="entry name" value="Ami_2"/>
    <property type="match status" value="1"/>
</dbReference>
<keyword evidence="3" id="KW-0378">Hydrolase</keyword>
<dbReference type="GO" id="GO:0008745">
    <property type="term" value="F:N-acetylmuramoyl-L-alanine amidase activity"/>
    <property type="evidence" value="ECO:0007669"/>
    <property type="project" value="UniProtKB-EC"/>
</dbReference>
<evidence type="ECO:0000313" key="7">
    <source>
        <dbReference type="Proteomes" id="UP000027931"/>
    </source>
</evidence>
<dbReference type="RefSeq" id="WP_052036607.1">
    <property type="nucleotide sequence ID" value="NZ_JMIR01000037.1"/>
</dbReference>
<dbReference type="GO" id="GO:0009254">
    <property type="term" value="P:peptidoglycan turnover"/>
    <property type="evidence" value="ECO:0007669"/>
    <property type="project" value="TreeGrafter"/>
</dbReference>
<dbReference type="CDD" id="cd06583">
    <property type="entry name" value="PGRP"/>
    <property type="match status" value="1"/>
</dbReference>
<keyword evidence="4" id="KW-0961">Cell wall biogenesis/degradation</keyword>
<reference evidence="6 7" key="1">
    <citation type="journal article" date="2013" name="Int. J. Syst. Evol. Microbiol.">
        <title>Tumebacillus flagellatus sp. nov., an alpha-amylase/pullulanase-producing bacterium isolated from cassava wastewater.</title>
        <authorList>
            <person name="Wang Q."/>
            <person name="Xie N."/>
            <person name="Qin Y."/>
            <person name="Shen N."/>
            <person name="Zhu J."/>
            <person name="Mi H."/>
            <person name="Huang R."/>
        </authorList>
    </citation>
    <scope>NUCLEOTIDE SEQUENCE [LARGE SCALE GENOMIC DNA]</scope>
    <source>
        <strain evidence="6 7">GST4</strain>
    </source>
</reference>
<dbReference type="PANTHER" id="PTHR30417:SF1">
    <property type="entry name" value="N-ACETYLMURAMOYL-L-ALANINE AMIDASE AMID"/>
    <property type="match status" value="1"/>
</dbReference>
<comment type="caution">
    <text evidence="6">The sequence shown here is derived from an EMBL/GenBank/DDBJ whole genome shotgun (WGS) entry which is preliminary data.</text>
</comment>
<name>A0A074M645_9BACL</name>
<evidence type="ECO:0000256" key="4">
    <source>
        <dbReference type="ARBA" id="ARBA00023316"/>
    </source>
</evidence>
<comment type="catalytic activity">
    <reaction evidence="1">
        <text>Hydrolyzes the link between N-acetylmuramoyl residues and L-amino acid residues in certain cell-wall glycopeptides.</text>
        <dbReference type="EC" id="3.5.1.28"/>
    </reaction>
</comment>
<organism evidence="6 7">
    <name type="scientific">Tumebacillus flagellatus</name>
    <dbReference type="NCBI Taxonomy" id="1157490"/>
    <lineage>
        <taxon>Bacteria</taxon>
        <taxon>Bacillati</taxon>
        <taxon>Bacillota</taxon>
        <taxon>Bacilli</taxon>
        <taxon>Bacillales</taxon>
        <taxon>Alicyclobacillaceae</taxon>
        <taxon>Tumebacillus</taxon>
    </lineage>
</organism>
<evidence type="ECO:0000256" key="2">
    <source>
        <dbReference type="ARBA" id="ARBA00011901"/>
    </source>
</evidence>
<proteinExistence type="predicted"/>
<dbReference type="eggNOG" id="COG5632">
    <property type="taxonomic scope" value="Bacteria"/>
</dbReference>
<dbReference type="Gene3D" id="3.40.80.10">
    <property type="entry name" value="Peptidoglycan recognition protein-like"/>
    <property type="match status" value="1"/>
</dbReference>
<evidence type="ECO:0000259" key="5">
    <source>
        <dbReference type="SMART" id="SM00644"/>
    </source>
</evidence>
<dbReference type="InterPro" id="IPR036505">
    <property type="entry name" value="Amidase/PGRP_sf"/>
</dbReference>
<dbReference type="STRING" id="1157490.EL26_20635"/>
<evidence type="ECO:0000256" key="3">
    <source>
        <dbReference type="ARBA" id="ARBA00022801"/>
    </source>
</evidence>
<dbReference type="Proteomes" id="UP000027931">
    <property type="component" value="Unassembled WGS sequence"/>
</dbReference>
<dbReference type="EMBL" id="JMIR01000037">
    <property type="protein sequence ID" value="KEO81482.1"/>
    <property type="molecule type" value="Genomic_DNA"/>
</dbReference>
<dbReference type="SUPFAM" id="SSF55846">
    <property type="entry name" value="N-acetylmuramoyl-L-alanine amidase-like"/>
    <property type="match status" value="1"/>
</dbReference>
<dbReference type="EC" id="3.5.1.28" evidence="2"/>
<keyword evidence="7" id="KW-1185">Reference proteome</keyword>
<protein>
    <recommendedName>
        <fullName evidence="2">N-acetylmuramoyl-L-alanine amidase</fullName>
        <ecNumber evidence="2">3.5.1.28</ecNumber>
    </recommendedName>
</protein>
<sequence>MTTLTINTSLISCAANRSYQTRKETRFLVLHETASPGATARNELAYFNSGPRDANAHGFIDWNEVLLTLPLDEVGWHVGQPANQWTEGYELCHATNTADFAKVWGIATQWFARRCAAYGRGADMIRSHHEIAQQFGGTDHTDPDGYFAAFGKTVDDFRRDVQKILDAQKNPAPQQQAVDLDNEAAADAVKLISAYFTSSRRDDQVALNRAANAIRARAGLPITADLGKPTAAAAQRVEKLLQAMWPLTDNAALQACYSAGAEQMRFDQN</sequence>
<dbReference type="InterPro" id="IPR002502">
    <property type="entry name" value="Amidase_domain"/>
</dbReference>
<evidence type="ECO:0000256" key="1">
    <source>
        <dbReference type="ARBA" id="ARBA00001561"/>
    </source>
</evidence>
<accession>A0A074M645</accession>
<evidence type="ECO:0000313" key="6">
    <source>
        <dbReference type="EMBL" id="KEO81482.1"/>
    </source>
</evidence>